<dbReference type="InterPro" id="IPR000504">
    <property type="entry name" value="RRM_dom"/>
</dbReference>
<dbReference type="PROSITE" id="PS50177">
    <property type="entry name" value="NTF2_DOMAIN"/>
    <property type="match status" value="1"/>
</dbReference>
<dbReference type="FunFam" id="3.10.450.50:FF:000003">
    <property type="entry name" value="Nuclear transport factor 2 family protein"/>
    <property type="match status" value="1"/>
</dbReference>
<dbReference type="Gene3D" id="3.10.450.50">
    <property type="match status" value="1"/>
</dbReference>
<dbReference type="GO" id="GO:0005829">
    <property type="term" value="C:cytosol"/>
    <property type="evidence" value="ECO:0007669"/>
    <property type="project" value="TreeGrafter"/>
</dbReference>
<dbReference type="InterPro" id="IPR018222">
    <property type="entry name" value="Nuclear_transport_factor_2_euk"/>
</dbReference>
<dbReference type="Gene3D" id="3.30.70.330">
    <property type="match status" value="1"/>
</dbReference>
<feature type="region of interest" description="Disordered" evidence="3">
    <location>
        <begin position="421"/>
        <end position="451"/>
    </location>
</feature>
<dbReference type="InterPro" id="IPR032710">
    <property type="entry name" value="NTF2-like_dom_sf"/>
</dbReference>
<keyword evidence="1 2" id="KW-0694">RNA-binding</keyword>
<dbReference type="OrthoDB" id="339151at2759"/>
<feature type="domain" description="RRM" evidence="4">
    <location>
        <begin position="347"/>
        <end position="424"/>
    </location>
</feature>
<dbReference type="Pfam" id="PF00076">
    <property type="entry name" value="RRM_1"/>
    <property type="match status" value="1"/>
</dbReference>
<dbReference type="CDD" id="cd00780">
    <property type="entry name" value="NTF2"/>
    <property type="match status" value="1"/>
</dbReference>
<dbReference type="Proteomes" id="UP000585474">
    <property type="component" value="Unassembled WGS sequence"/>
</dbReference>
<protein>
    <submittedName>
        <fullName evidence="6">Nuclear transport factor 2 (NTF2) family protein with RNA binding (RRM-RBD-RNP motifs) domain-containing protein</fullName>
    </submittedName>
</protein>
<dbReference type="InterPro" id="IPR012677">
    <property type="entry name" value="Nucleotide-bd_a/b_plait_sf"/>
</dbReference>
<organism evidence="6 7">
    <name type="scientific">Actinidia rufa</name>
    <dbReference type="NCBI Taxonomy" id="165716"/>
    <lineage>
        <taxon>Eukaryota</taxon>
        <taxon>Viridiplantae</taxon>
        <taxon>Streptophyta</taxon>
        <taxon>Embryophyta</taxon>
        <taxon>Tracheophyta</taxon>
        <taxon>Spermatophyta</taxon>
        <taxon>Magnoliopsida</taxon>
        <taxon>eudicotyledons</taxon>
        <taxon>Gunneridae</taxon>
        <taxon>Pentapetalae</taxon>
        <taxon>asterids</taxon>
        <taxon>Ericales</taxon>
        <taxon>Actinidiaceae</taxon>
        <taxon>Actinidia</taxon>
    </lineage>
</organism>
<dbReference type="GO" id="GO:0003729">
    <property type="term" value="F:mRNA binding"/>
    <property type="evidence" value="ECO:0007669"/>
    <property type="project" value="TreeGrafter"/>
</dbReference>
<dbReference type="PANTHER" id="PTHR10693">
    <property type="entry name" value="RAS GTPASE-ACTIVATING PROTEIN-BINDING PROTEIN"/>
    <property type="match status" value="1"/>
</dbReference>
<dbReference type="SUPFAM" id="SSF54427">
    <property type="entry name" value="NTF2-like"/>
    <property type="match status" value="1"/>
</dbReference>
<dbReference type="InterPro" id="IPR035979">
    <property type="entry name" value="RBD_domain_sf"/>
</dbReference>
<feature type="domain" description="NTF2" evidence="5">
    <location>
        <begin position="66"/>
        <end position="182"/>
    </location>
</feature>
<accession>A0A7J0FT75</accession>
<evidence type="ECO:0000256" key="2">
    <source>
        <dbReference type="PROSITE-ProRule" id="PRU00176"/>
    </source>
</evidence>
<dbReference type="SUPFAM" id="SSF54928">
    <property type="entry name" value="RNA-binding domain, RBD"/>
    <property type="match status" value="1"/>
</dbReference>
<evidence type="ECO:0000259" key="5">
    <source>
        <dbReference type="PROSITE" id="PS50177"/>
    </source>
</evidence>
<dbReference type="InterPro" id="IPR002075">
    <property type="entry name" value="NTF2_dom"/>
</dbReference>
<dbReference type="Pfam" id="PF02136">
    <property type="entry name" value="NTF2"/>
    <property type="match status" value="1"/>
</dbReference>
<name>A0A7J0FT75_9ERIC</name>
<evidence type="ECO:0000256" key="1">
    <source>
        <dbReference type="ARBA" id="ARBA00022884"/>
    </source>
</evidence>
<dbReference type="PANTHER" id="PTHR10693:SF20">
    <property type="entry name" value="AT27578P"/>
    <property type="match status" value="1"/>
</dbReference>
<keyword evidence="7" id="KW-1185">Reference proteome</keyword>
<sequence length="501" mass="54939">MLCASGHGEEDMSSWLSSYCLHLRLRGRRSLILDSSAAFFDRSCRLVMTVATEAAMAQQPVSAQVVGNAFVQQYYNIQHQSPGLVHRFYQDISKLGRPDDDGTMSTTTTMHAIDEKILSLKYGEFRAEIKSVDAQESYNGGVHVLVTGYLVGKDNMIRNFTQSFFLAPQEKGYFVLNDIFRYVEDIKHCNEEHRSVNEVEAPLTPEQNPLPVQEIHITEETLVTVEVNGEEAVNGSINGDMSVVEEEVPVAEVVDEVPDDSNVVVESHSKIEEVPKKSYASIVMVMKESAMPLSSPSPVPRRSLAKSQEQPVNLAQALALALVPEAPVSSVDPIENGDNQGSEADGYSIYIRGLPMNATSALLEDEFKRFGPIKIDGIQVRSNKQQGFCFGFVEFEGESSVQKATEASPVTIGGRQAFVEEKKSTNSRGKLSNSNRGRFPGGRGSGFRNEGMRGRGNYVSGRVYILVISVARPSLAIGAATGEDIRTVEVMDIRGQITWGA</sequence>
<evidence type="ECO:0000259" key="4">
    <source>
        <dbReference type="PROSITE" id="PS50102"/>
    </source>
</evidence>
<evidence type="ECO:0000313" key="7">
    <source>
        <dbReference type="Proteomes" id="UP000585474"/>
    </source>
</evidence>
<dbReference type="SMART" id="SM00360">
    <property type="entry name" value="RRM"/>
    <property type="match status" value="1"/>
</dbReference>
<dbReference type="EMBL" id="BJWL01000015">
    <property type="protein sequence ID" value="GFZ01895.1"/>
    <property type="molecule type" value="Genomic_DNA"/>
</dbReference>
<evidence type="ECO:0000313" key="6">
    <source>
        <dbReference type="EMBL" id="GFZ01895.1"/>
    </source>
</evidence>
<dbReference type="PROSITE" id="PS50102">
    <property type="entry name" value="RRM"/>
    <property type="match status" value="1"/>
</dbReference>
<dbReference type="AlphaFoldDB" id="A0A7J0FT75"/>
<gene>
    <name evidence="6" type="ORF">Acr_15g0005040</name>
</gene>
<reference evidence="6 7" key="1">
    <citation type="submission" date="2019-07" db="EMBL/GenBank/DDBJ databases">
        <title>De Novo Assembly of kiwifruit Actinidia rufa.</title>
        <authorList>
            <person name="Sugita-Konishi S."/>
            <person name="Sato K."/>
            <person name="Mori E."/>
            <person name="Abe Y."/>
            <person name="Kisaki G."/>
            <person name="Hamano K."/>
            <person name="Suezawa K."/>
            <person name="Otani M."/>
            <person name="Fukuda T."/>
            <person name="Manabe T."/>
            <person name="Gomi K."/>
            <person name="Tabuchi M."/>
            <person name="Akimitsu K."/>
            <person name="Kataoka I."/>
        </authorList>
    </citation>
    <scope>NUCLEOTIDE SEQUENCE [LARGE SCALE GENOMIC DNA]</scope>
    <source>
        <strain evidence="7">cv. Fuchu</strain>
    </source>
</reference>
<evidence type="ECO:0000256" key="3">
    <source>
        <dbReference type="SAM" id="MobiDB-lite"/>
    </source>
</evidence>
<dbReference type="InterPro" id="IPR039539">
    <property type="entry name" value="Ras_GTPase_bind_prot"/>
</dbReference>
<proteinExistence type="predicted"/>
<dbReference type="GO" id="GO:1990904">
    <property type="term" value="C:ribonucleoprotein complex"/>
    <property type="evidence" value="ECO:0007669"/>
    <property type="project" value="TreeGrafter"/>
</dbReference>
<comment type="caution">
    <text evidence="6">The sequence shown here is derived from an EMBL/GenBank/DDBJ whole genome shotgun (WGS) entry which is preliminary data.</text>
</comment>